<evidence type="ECO:0000256" key="1">
    <source>
        <dbReference type="ARBA" id="ARBA00002265"/>
    </source>
</evidence>
<evidence type="ECO:0000256" key="10">
    <source>
        <dbReference type="ARBA" id="ARBA00023136"/>
    </source>
</evidence>
<evidence type="ECO:0000256" key="3">
    <source>
        <dbReference type="ARBA" id="ARBA00007725"/>
    </source>
</evidence>
<feature type="transmembrane region" description="Helical" evidence="12">
    <location>
        <begin position="12"/>
        <end position="32"/>
    </location>
</feature>
<evidence type="ECO:0000256" key="11">
    <source>
        <dbReference type="ARBA" id="ARBA00026081"/>
    </source>
</evidence>
<accession>A0ABX5R8C1</accession>
<dbReference type="InterPro" id="IPR030922">
    <property type="entry name" value="LptF"/>
</dbReference>
<evidence type="ECO:0000256" key="2">
    <source>
        <dbReference type="ARBA" id="ARBA00004429"/>
    </source>
</evidence>
<gene>
    <name evidence="13" type="primary">lptF</name>
    <name evidence="13" type="ORF">C3B55_00561</name>
</gene>
<keyword evidence="9 12" id="KW-1133">Transmembrane helix</keyword>
<comment type="similarity">
    <text evidence="3">Belongs to the LptF/LptG family.</text>
</comment>
<feature type="transmembrane region" description="Helical" evidence="12">
    <location>
        <begin position="271"/>
        <end position="289"/>
    </location>
</feature>
<dbReference type="Proteomes" id="UP000288953">
    <property type="component" value="Chromosome"/>
</dbReference>
<keyword evidence="8 12" id="KW-0812">Transmembrane</keyword>
<feature type="transmembrane region" description="Helical" evidence="12">
    <location>
        <begin position="52"/>
        <end position="77"/>
    </location>
</feature>
<feature type="transmembrane region" description="Helical" evidence="12">
    <location>
        <begin position="301"/>
        <end position="321"/>
    </location>
</feature>
<evidence type="ECO:0000313" key="14">
    <source>
        <dbReference type="Proteomes" id="UP000288953"/>
    </source>
</evidence>
<dbReference type="EMBL" id="CP026512">
    <property type="protein sequence ID" value="QAX81894.1"/>
    <property type="molecule type" value="Genomic_DNA"/>
</dbReference>
<keyword evidence="6" id="KW-1003">Cell membrane</keyword>
<evidence type="ECO:0000256" key="5">
    <source>
        <dbReference type="ARBA" id="ARBA00022448"/>
    </source>
</evidence>
<keyword evidence="14" id="KW-1185">Reference proteome</keyword>
<sequence>MIVFRHLFREVLLTLIAVSAVLLIITMSGRFIKFLTQVASGALDPNALFLIMSFRLPSFLQLILPLGLFLSILLAYGQLHLESEMIVLSATGMSQQRLLAITMVPAAGVALVVAWLSMSLAPHGAMQFQLLLNKQNAMTEFHTLEPGRFQALNNGTRVTYTETMTDDRSNLGGVFISQTNFVQNHKDYGISILVANSGRQEVRPDGSRYLILENGFRYDGSPGLANYRTIKYDTYNILLAKPEASEEVTDCDALPMSSLFGTTEPRSVAVLQWRISLPLLVFIVTLMAVPLSRVNPRQGRFFKLLPAILLYMVYLTTLIAARGYLEKGKLSPAIGLWWVHLVFLVIGLKLFYWESICLKIKSCYLPKGVGS</sequence>
<evidence type="ECO:0000256" key="12">
    <source>
        <dbReference type="SAM" id="Phobius"/>
    </source>
</evidence>
<evidence type="ECO:0000256" key="4">
    <source>
        <dbReference type="ARBA" id="ARBA00014213"/>
    </source>
</evidence>
<dbReference type="PANTHER" id="PTHR33529">
    <property type="entry name" value="SLR0882 PROTEIN-RELATED"/>
    <property type="match status" value="1"/>
</dbReference>
<keyword evidence="5" id="KW-0813">Transport</keyword>
<comment type="subcellular location">
    <subcellularLocation>
        <location evidence="2">Cell inner membrane</location>
        <topology evidence="2">Multi-pass membrane protein</topology>
    </subcellularLocation>
</comment>
<reference evidence="13 14" key="1">
    <citation type="journal article" date="2018" name="Genome Biol. Evol.">
        <title>Partnering With a Pest: Genomes of Hemlock Woolly Adelgid Symbionts Reveal Atypical Nutritional Provisioning Patterns in Dual-Obligate Bacteria.</title>
        <authorList>
            <person name="Weglarz K.M."/>
            <person name="Havill N.P."/>
            <person name="Burke G.R."/>
            <person name="von Dohlen C.D."/>
        </authorList>
    </citation>
    <scope>NUCLEOTIDE SEQUENCE [LARGE SCALE GENOMIC DNA]</scope>
    <source>
        <strain evidence="13 14">HWA_ENA</strain>
    </source>
</reference>
<dbReference type="InterPro" id="IPR005495">
    <property type="entry name" value="LptG/LptF_permease"/>
</dbReference>
<protein>
    <recommendedName>
        <fullName evidence="4">Lipopolysaccharide export system permease protein LptF</fullName>
    </recommendedName>
</protein>
<feature type="transmembrane region" description="Helical" evidence="12">
    <location>
        <begin position="98"/>
        <end position="118"/>
    </location>
</feature>
<evidence type="ECO:0000256" key="9">
    <source>
        <dbReference type="ARBA" id="ARBA00022989"/>
    </source>
</evidence>
<name>A0ABX5R8C1_9PSED</name>
<proteinExistence type="inferred from homology"/>
<keyword evidence="10 12" id="KW-0472">Membrane</keyword>
<organism evidence="13 14">
    <name type="scientific">Candidatus Pseudomonas adelgestsugas</name>
    <dbReference type="NCBI Taxonomy" id="1302376"/>
    <lineage>
        <taxon>Bacteria</taxon>
        <taxon>Pseudomonadati</taxon>
        <taxon>Pseudomonadota</taxon>
        <taxon>Gammaproteobacteria</taxon>
        <taxon>Pseudomonadales</taxon>
        <taxon>Pseudomonadaceae</taxon>
        <taxon>Pseudomonas</taxon>
    </lineage>
</organism>
<keyword evidence="7" id="KW-0997">Cell inner membrane</keyword>
<feature type="transmembrane region" description="Helical" evidence="12">
    <location>
        <begin position="333"/>
        <end position="352"/>
    </location>
</feature>
<dbReference type="PANTHER" id="PTHR33529:SF7">
    <property type="entry name" value="LIPOPOLYSACCHARIDE EXPORT SYSTEM PERMEASE PROTEIN LPTF"/>
    <property type="match status" value="1"/>
</dbReference>
<evidence type="ECO:0000313" key="13">
    <source>
        <dbReference type="EMBL" id="QAX81894.1"/>
    </source>
</evidence>
<dbReference type="NCBIfam" id="TIGR04407">
    <property type="entry name" value="LptF_YjgP"/>
    <property type="match status" value="1"/>
</dbReference>
<dbReference type="RefSeq" id="WP_129211195.1">
    <property type="nucleotide sequence ID" value="NZ_CP026512.1"/>
</dbReference>
<comment type="function">
    <text evidence="1">Part of the ABC transporter complex LptBFG involved in the translocation of lipopolysaccharide (LPS) from the inner membrane to the outer membrane.</text>
</comment>
<evidence type="ECO:0000256" key="8">
    <source>
        <dbReference type="ARBA" id="ARBA00022692"/>
    </source>
</evidence>
<evidence type="ECO:0000256" key="7">
    <source>
        <dbReference type="ARBA" id="ARBA00022519"/>
    </source>
</evidence>
<dbReference type="Pfam" id="PF03739">
    <property type="entry name" value="LptF_LptG"/>
    <property type="match status" value="1"/>
</dbReference>
<comment type="subunit">
    <text evidence="11">Component of the lipopolysaccharide transport and assembly complex. The LptBFG transporter is composed of two ATP-binding proteins (LptB) and two transmembrane proteins (LptF and LptG).</text>
</comment>
<evidence type="ECO:0000256" key="6">
    <source>
        <dbReference type="ARBA" id="ARBA00022475"/>
    </source>
</evidence>